<dbReference type="GO" id="GO:0005789">
    <property type="term" value="C:endoplasmic reticulum membrane"/>
    <property type="evidence" value="ECO:0007669"/>
    <property type="project" value="InterPro"/>
</dbReference>
<dbReference type="STRING" id="100787.A0A0G4LFZ4"/>
<organism evidence="14 15">
    <name type="scientific">Verticillium longisporum</name>
    <name type="common">Verticillium dahliae var. longisporum</name>
    <dbReference type="NCBI Taxonomy" id="100787"/>
    <lineage>
        <taxon>Eukaryota</taxon>
        <taxon>Fungi</taxon>
        <taxon>Dikarya</taxon>
        <taxon>Ascomycota</taxon>
        <taxon>Pezizomycotina</taxon>
        <taxon>Sordariomycetes</taxon>
        <taxon>Hypocreomycetidae</taxon>
        <taxon>Glomerellales</taxon>
        <taxon>Plectosphaerellaceae</taxon>
        <taxon>Verticillium</taxon>
    </lineage>
</organism>
<evidence type="ECO:0000256" key="1">
    <source>
        <dbReference type="ARBA" id="ARBA00004141"/>
    </source>
</evidence>
<dbReference type="PANTHER" id="PTHR12246">
    <property type="entry name" value="PALMITOYLTRANSFERASE ZDHHC16"/>
    <property type="match status" value="1"/>
</dbReference>
<dbReference type="HAMAP" id="MF_03199">
    <property type="entry name" value="DHHC_PAT_PFA4"/>
    <property type="match status" value="1"/>
</dbReference>
<dbReference type="InterPro" id="IPR039859">
    <property type="entry name" value="PFA4/ZDH16/20/ERF2-like"/>
</dbReference>
<sequence>MAGFNDAPIIQKLAVPGVTLLILFLGYSSQYLFLTAADLAPGPLTSSQLYTFNGLLLCLWFTYYKACTVDPGRYIFTSKILEVPDDDNDNGNKTNPSRDDNLNSYARWCRKCEAPKPPRAHHCRTCRRCIPKMDHHCPWTTNCVSLTTLPHFLRFLVYTNLALAYLSYLLFLRFAALWSDRRLPAYLGPSLPALTHLACLAGVDFLTSVALGIMLATTTYHWLFNMTTIESWEADRHDDLVANRGGRAWWDAGRAPYQRVEFPYDLGLFANLAHAMGTRNPLLWLAPWAAGPSVSPVEGRGAGWTYEENGFNAREGMWPPPDPNKMRGRGAWPGARAALDREGQGPRYTTPAEDMAAFRRRQEADLRRWEGSRAEIMEELEEGEDYDMLDEDGEDGMHLNHAAGGAAWTNSDGERLYDYGVDEDAENTEVDLRHTIVGEADDDVPLAELLRRRKIRRKDGEE</sequence>
<keyword evidence="4" id="KW-0256">Endoplasmic reticulum</keyword>
<evidence type="ECO:0000256" key="9">
    <source>
        <dbReference type="ARBA" id="ARBA00023315"/>
    </source>
</evidence>
<evidence type="ECO:0000256" key="7">
    <source>
        <dbReference type="ARBA" id="ARBA00023139"/>
    </source>
</evidence>
<evidence type="ECO:0000256" key="11">
    <source>
        <dbReference type="RuleBase" id="RU079119"/>
    </source>
</evidence>
<evidence type="ECO:0000256" key="5">
    <source>
        <dbReference type="ARBA" id="ARBA00022989"/>
    </source>
</evidence>
<dbReference type="GO" id="GO:0019706">
    <property type="term" value="F:protein-cysteine S-palmitoyltransferase activity"/>
    <property type="evidence" value="ECO:0007669"/>
    <property type="project" value="UniProtKB-EC"/>
</dbReference>
<feature type="region of interest" description="Disordered" evidence="12">
    <location>
        <begin position="390"/>
        <end position="412"/>
    </location>
</feature>
<dbReference type="EMBL" id="CVQH01011780">
    <property type="protein sequence ID" value="CRK20625.1"/>
    <property type="molecule type" value="Genomic_DNA"/>
</dbReference>
<dbReference type="InterPro" id="IPR001594">
    <property type="entry name" value="Palmitoyltrfase_DHHC"/>
</dbReference>
<feature type="transmembrane region" description="Helical" evidence="11">
    <location>
        <begin position="155"/>
        <end position="174"/>
    </location>
</feature>
<keyword evidence="8" id="KW-0449">Lipoprotein</keyword>
<comment type="catalytic activity">
    <reaction evidence="10 11">
        <text>L-cysteinyl-[protein] + hexadecanoyl-CoA = S-hexadecanoyl-L-cysteinyl-[protein] + CoA</text>
        <dbReference type="Rhea" id="RHEA:36683"/>
        <dbReference type="Rhea" id="RHEA-COMP:10131"/>
        <dbReference type="Rhea" id="RHEA-COMP:11032"/>
        <dbReference type="ChEBI" id="CHEBI:29950"/>
        <dbReference type="ChEBI" id="CHEBI:57287"/>
        <dbReference type="ChEBI" id="CHEBI:57379"/>
        <dbReference type="ChEBI" id="CHEBI:74151"/>
        <dbReference type="EC" id="2.3.1.225"/>
    </reaction>
</comment>
<comment type="subcellular location">
    <subcellularLocation>
        <location evidence="1">Membrane</location>
        <topology evidence="1">Multi-pass membrane protein</topology>
    </subcellularLocation>
</comment>
<reference evidence="14 15" key="1">
    <citation type="submission" date="2015-05" db="EMBL/GenBank/DDBJ databases">
        <authorList>
            <person name="Wang D.B."/>
            <person name="Wang M."/>
        </authorList>
    </citation>
    <scope>NUCLEOTIDE SEQUENCE [LARGE SCALE GENOMIC DNA]</scope>
    <source>
        <strain evidence="14">VL1</strain>
    </source>
</reference>
<evidence type="ECO:0000313" key="15">
    <source>
        <dbReference type="Proteomes" id="UP000044602"/>
    </source>
</evidence>
<dbReference type="InterPro" id="IPR033682">
    <property type="entry name" value="PFA4"/>
</dbReference>
<feature type="transmembrane region" description="Helical" evidence="11">
    <location>
        <begin position="9"/>
        <end position="27"/>
    </location>
</feature>
<feature type="transmembrane region" description="Helical" evidence="11">
    <location>
        <begin position="194"/>
        <end position="216"/>
    </location>
</feature>
<evidence type="ECO:0000259" key="13">
    <source>
        <dbReference type="Pfam" id="PF01529"/>
    </source>
</evidence>
<keyword evidence="9 11" id="KW-0012">Acyltransferase</keyword>
<comment type="domain">
    <text evidence="11">The DHHC domain is required for palmitoyltransferase activity.</text>
</comment>
<gene>
    <name evidence="14" type="ORF">BN1708_012897</name>
</gene>
<keyword evidence="3 11" id="KW-0812">Transmembrane</keyword>
<keyword evidence="5 11" id="KW-1133">Transmembrane helix</keyword>
<keyword evidence="15" id="KW-1185">Reference proteome</keyword>
<accession>A0A0G4LFZ4</accession>
<feature type="domain" description="Palmitoyltransferase DHHC" evidence="13">
    <location>
        <begin position="105"/>
        <end position="233"/>
    </location>
</feature>
<evidence type="ECO:0000256" key="6">
    <source>
        <dbReference type="ARBA" id="ARBA00023136"/>
    </source>
</evidence>
<dbReference type="EC" id="2.3.1.225" evidence="11"/>
<comment type="similarity">
    <text evidence="11">Belongs to the DHHC palmitoyltransferase family.</text>
</comment>
<evidence type="ECO:0000256" key="2">
    <source>
        <dbReference type="ARBA" id="ARBA00022679"/>
    </source>
</evidence>
<evidence type="ECO:0000256" key="12">
    <source>
        <dbReference type="SAM" id="MobiDB-lite"/>
    </source>
</evidence>
<dbReference type="Pfam" id="PF01529">
    <property type="entry name" value="DHHC"/>
    <property type="match status" value="1"/>
</dbReference>
<keyword evidence="6 11" id="KW-0472">Membrane</keyword>
<keyword evidence="7" id="KW-0564">Palmitate</keyword>
<evidence type="ECO:0000256" key="4">
    <source>
        <dbReference type="ARBA" id="ARBA00022824"/>
    </source>
</evidence>
<evidence type="ECO:0000256" key="10">
    <source>
        <dbReference type="ARBA" id="ARBA00048048"/>
    </source>
</evidence>
<dbReference type="AlphaFoldDB" id="A0A0G4LFZ4"/>
<evidence type="ECO:0000256" key="8">
    <source>
        <dbReference type="ARBA" id="ARBA00023288"/>
    </source>
</evidence>
<protein>
    <recommendedName>
        <fullName evidence="11">Palmitoyltransferase</fullName>
        <ecNumber evidence="11">2.3.1.225</ecNumber>
    </recommendedName>
</protein>
<evidence type="ECO:0000256" key="3">
    <source>
        <dbReference type="ARBA" id="ARBA00022692"/>
    </source>
</evidence>
<feature type="non-terminal residue" evidence="14">
    <location>
        <position position="462"/>
    </location>
</feature>
<dbReference type="PROSITE" id="PS50216">
    <property type="entry name" value="DHHC"/>
    <property type="match status" value="1"/>
</dbReference>
<name>A0A0G4LFZ4_VERLO</name>
<evidence type="ECO:0000313" key="14">
    <source>
        <dbReference type="EMBL" id="CRK20625.1"/>
    </source>
</evidence>
<dbReference type="Proteomes" id="UP000044602">
    <property type="component" value="Unassembled WGS sequence"/>
</dbReference>
<feature type="transmembrane region" description="Helical" evidence="11">
    <location>
        <begin position="47"/>
        <end position="64"/>
    </location>
</feature>
<proteinExistence type="inferred from homology"/>
<keyword evidence="2 11" id="KW-0808">Transferase</keyword>